<accession>A0AAF0PUA2</accession>
<organism evidence="1 2">
    <name type="scientific">Solanum verrucosum</name>
    <dbReference type="NCBI Taxonomy" id="315347"/>
    <lineage>
        <taxon>Eukaryota</taxon>
        <taxon>Viridiplantae</taxon>
        <taxon>Streptophyta</taxon>
        <taxon>Embryophyta</taxon>
        <taxon>Tracheophyta</taxon>
        <taxon>Spermatophyta</taxon>
        <taxon>Magnoliopsida</taxon>
        <taxon>eudicotyledons</taxon>
        <taxon>Gunneridae</taxon>
        <taxon>Pentapetalae</taxon>
        <taxon>asterids</taxon>
        <taxon>lamiids</taxon>
        <taxon>Solanales</taxon>
        <taxon>Solanaceae</taxon>
        <taxon>Solanoideae</taxon>
        <taxon>Solaneae</taxon>
        <taxon>Solanum</taxon>
    </lineage>
</organism>
<evidence type="ECO:0000313" key="2">
    <source>
        <dbReference type="Proteomes" id="UP001234989"/>
    </source>
</evidence>
<dbReference type="AlphaFoldDB" id="A0AAF0PUA2"/>
<evidence type="ECO:0000313" key="1">
    <source>
        <dbReference type="EMBL" id="WMV10040.1"/>
    </source>
</evidence>
<reference evidence="1" key="1">
    <citation type="submission" date="2023-08" db="EMBL/GenBank/DDBJ databases">
        <title>A de novo genome assembly of Solanum verrucosum Schlechtendal, a Mexican diploid species geographically isolated from the other diploid A-genome species in potato relatives.</title>
        <authorList>
            <person name="Hosaka K."/>
        </authorList>
    </citation>
    <scope>NUCLEOTIDE SEQUENCE</scope>
    <source>
        <tissue evidence="1">Young leaves</tissue>
    </source>
</reference>
<protein>
    <submittedName>
        <fullName evidence="1">Uncharacterized protein</fullName>
    </submittedName>
</protein>
<dbReference type="Proteomes" id="UP001234989">
    <property type="component" value="Chromosome 1"/>
</dbReference>
<keyword evidence="2" id="KW-1185">Reference proteome</keyword>
<name>A0AAF0PUA2_SOLVR</name>
<gene>
    <name evidence="1" type="ORF">MTR67_003425</name>
</gene>
<sequence length="46" mass="5428">MSPLRRIRLLCYPFNSAQVPKIALWHIGLSKASHHFLMYVVFMKLI</sequence>
<proteinExistence type="predicted"/>
<dbReference type="EMBL" id="CP133612">
    <property type="protein sequence ID" value="WMV10040.1"/>
    <property type="molecule type" value="Genomic_DNA"/>
</dbReference>